<name>A0A5C3DZC1_9BASI</name>
<evidence type="ECO:0000313" key="7">
    <source>
        <dbReference type="EMBL" id="SPO23465.1"/>
    </source>
</evidence>
<dbReference type="GO" id="GO:0140664">
    <property type="term" value="F:ATP-dependent DNA damage sensor activity"/>
    <property type="evidence" value="ECO:0007669"/>
    <property type="project" value="InterPro"/>
</dbReference>
<dbReference type="InterPro" id="IPR014762">
    <property type="entry name" value="DNA_mismatch_repair_CS"/>
</dbReference>
<dbReference type="InterPro" id="IPR036890">
    <property type="entry name" value="HATPase_C_sf"/>
</dbReference>
<dbReference type="PANTHER" id="PTHR10073">
    <property type="entry name" value="DNA MISMATCH REPAIR PROTEIN MLH, PMS, MUTL"/>
    <property type="match status" value="1"/>
</dbReference>
<dbReference type="Pfam" id="PF13589">
    <property type="entry name" value="HATPase_c_3"/>
    <property type="match status" value="1"/>
</dbReference>
<dbReference type="Pfam" id="PF08676">
    <property type="entry name" value="MutL_C"/>
    <property type="match status" value="1"/>
</dbReference>
<feature type="compositionally biased region" description="Low complexity" evidence="4">
    <location>
        <begin position="635"/>
        <end position="644"/>
    </location>
</feature>
<proteinExistence type="inferred from homology"/>
<feature type="compositionally biased region" description="Low complexity" evidence="4">
    <location>
        <begin position="489"/>
        <end position="499"/>
    </location>
</feature>
<evidence type="ECO:0000256" key="2">
    <source>
        <dbReference type="ARBA" id="ARBA00022763"/>
    </source>
</evidence>
<dbReference type="InterPro" id="IPR042120">
    <property type="entry name" value="MutL_C_dimsub"/>
</dbReference>
<dbReference type="GO" id="GO:0016887">
    <property type="term" value="F:ATP hydrolysis activity"/>
    <property type="evidence" value="ECO:0007669"/>
    <property type="project" value="InterPro"/>
</dbReference>
<organism evidence="7 8">
    <name type="scientific">Ustilago trichophora</name>
    <dbReference type="NCBI Taxonomy" id="86804"/>
    <lineage>
        <taxon>Eukaryota</taxon>
        <taxon>Fungi</taxon>
        <taxon>Dikarya</taxon>
        <taxon>Basidiomycota</taxon>
        <taxon>Ustilaginomycotina</taxon>
        <taxon>Ustilaginomycetes</taxon>
        <taxon>Ustilaginales</taxon>
        <taxon>Ustilaginaceae</taxon>
        <taxon>Ustilago</taxon>
    </lineage>
</organism>
<evidence type="ECO:0000256" key="4">
    <source>
        <dbReference type="SAM" id="MobiDB-lite"/>
    </source>
</evidence>
<dbReference type="Gene3D" id="3.30.565.10">
    <property type="entry name" value="Histidine kinase-like ATPase, C-terminal domain"/>
    <property type="match status" value="1"/>
</dbReference>
<dbReference type="GO" id="GO:0005524">
    <property type="term" value="F:ATP binding"/>
    <property type="evidence" value="ECO:0007669"/>
    <property type="project" value="InterPro"/>
</dbReference>
<accession>A0A5C3DZC1</accession>
<dbReference type="InterPro" id="IPR014790">
    <property type="entry name" value="MutL_C"/>
</dbReference>
<feature type="region of interest" description="Disordered" evidence="4">
    <location>
        <begin position="617"/>
        <end position="681"/>
    </location>
</feature>
<feature type="region of interest" description="Disordered" evidence="4">
    <location>
        <begin position="429"/>
        <end position="596"/>
    </location>
</feature>
<dbReference type="SUPFAM" id="SSF118116">
    <property type="entry name" value="DNA mismatch repair protein MutL"/>
    <property type="match status" value="1"/>
</dbReference>
<dbReference type="Pfam" id="PF01119">
    <property type="entry name" value="DNA_mis_repair"/>
    <property type="match status" value="1"/>
</dbReference>
<dbReference type="FunFam" id="3.30.565.10:FF:000014">
    <property type="entry name" value="Mismatch repair endonuclease pms1, putative"/>
    <property type="match status" value="1"/>
</dbReference>
<dbReference type="Proteomes" id="UP000324022">
    <property type="component" value="Unassembled WGS sequence"/>
</dbReference>
<dbReference type="InterPro" id="IPR038973">
    <property type="entry name" value="MutL/Mlh/Pms-like"/>
</dbReference>
<dbReference type="CDD" id="cd16926">
    <property type="entry name" value="HATPase_MutL-MLH-PMS-like"/>
    <property type="match status" value="1"/>
</dbReference>
<evidence type="ECO:0000259" key="6">
    <source>
        <dbReference type="SMART" id="SM01340"/>
    </source>
</evidence>
<dbReference type="SMART" id="SM00853">
    <property type="entry name" value="MutL_C"/>
    <property type="match status" value="1"/>
</dbReference>
<dbReference type="NCBIfam" id="TIGR00585">
    <property type="entry name" value="mutl"/>
    <property type="match status" value="1"/>
</dbReference>
<dbReference type="InterPro" id="IPR014721">
    <property type="entry name" value="Ribsml_uS5_D2-typ_fold_subgr"/>
</dbReference>
<feature type="compositionally biased region" description="Acidic residues" evidence="4">
    <location>
        <begin position="439"/>
        <end position="463"/>
    </location>
</feature>
<sequence length="994" mass="108880">MTMTRLQQGEAAAPSVQYASTSSNVIRPIPSTDVHRITSGQVVLDLQIAVKELIENALDASATNIAINFRDYGADAFEVVDNGTGIDPSNYASVALKHYTSKLSSFSDLALVRTFGFRGEALSSLCALATVTIHTATSQQAPMGTVLRLDKSGKVESDTGRAARQRGTTITIEGLFKSLPVRRKAFEKNLKREYTKAQNLLQAYALITRGVRWTTTNTPAGGRKTPQFSVNSSNADNYLSANVSALFGAKVAPTLMPLDLELSFSVARARNRHLQSIADADNEDEVDGTAPTSRDETSTVTVVGLISKPTYGSGRTSSDRQFFYINGRPWEAGRVSRAFNEVYKSFNSNHFPFVIADFRLPTDSYDVNVSPDKRTIFLHEESRLIEKVKEALEGLFAPSRATFLVNGASHSLRNGNGVSSLSAQFKLNGTTSRARDAPPTEEDEDDMESAEEEQGGEIEEAEQGGEAGSRTESEDRLSAGEDQQKETPASRSRALAARANDLEYREDSDWLPSLPIQQQDQLANDDDDGSEPELPAPPALEPDSPEPSLSKRDFDEVLDTSQASWSPTKKQRTTVSSPAPTRPLNSTVTERSRREAKNVLASLRTFALPGTQLNDELPVSRRMAAGEEEEEEEAMPMVVEPEVASDSTEDDLREDDLPAREGEELAGRENPGEEEDDEVPLSNKLAAMHGVTLNVDDVENEHSVPFDLTALQARLRERRTEAASSLTQSQDLPASGDEELLAGAGVSNDDEAQVERALSRVIHKHDFSAMSVVGQFNLGFIIARRRTQPDPPSSDEMDDLFIVDQHASDEKFNFETLQLTTQIRSQKLISPRALELSASDELVAIEHQDTLLSNGFEIAISESGLPGTRIKLVAQPISKSTVFGVKDLEELLYLLRDTSAGSEAARGIRCSKARAMFASRACRKSIMIGTALNKAKMSAILRNMGTIEQPWNCPHGRPTMRHLACLKTLSDRGQTMKMDEDADPNWDELVRCFA</sequence>
<dbReference type="InterPro" id="IPR013507">
    <property type="entry name" value="DNA_mismatch_S5_2-like"/>
</dbReference>
<dbReference type="PANTHER" id="PTHR10073:SF52">
    <property type="entry name" value="MISMATCH REPAIR ENDONUCLEASE PMS2"/>
    <property type="match status" value="1"/>
</dbReference>
<feature type="compositionally biased region" description="Basic and acidic residues" evidence="4">
    <location>
        <begin position="469"/>
        <end position="485"/>
    </location>
</feature>
<evidence type="ECO:0000256" key="1">
    <source>
        <dbReference type="ARBA" id="ARBA00006082"/>
    </source>
</evidence>
<dbReference type="CDD" id="cd03484">
    <property type="entry name" value="MutL_Trans_hPMS_2_like"/>
    <property type="match status" value="1"/>
</dbReference>
<dbReference type="SUPFAM" id="SSF54211">
    <property type="entry name" value="Ribosomal protein S5 domain 2-like"/>
    <property type="match status" value="1"/>
</dbReference>
<dbReference type="AlphaFoldDB" id="A0A5C3DZC1"/>
<dbReference type="InterPro" id="IPR037198">
    <property type="entry name" value="MutL_C_sf"/>
</dbReference>
<dbReference type="InterPro" id="IPR042121">
    <property type="entry name" value="MutL_C_regsub"/>
</dbReference>
<keyword evidence="2" id="KW-0227">DNA damage</keyword>
<dbReference type="InterPro" id="IPR020568">
    <property type="entry name" value="Ribosomal_Su5_D2-typ_SF"/>
</dbReference>
<dbReference type="GO" id="GO:0000710">
    <property type="term" value="P:meiotic mismatch repair"/>
    <property type="evidence" value="ECO:0007669"/>
    <property type="project" value="UniProtKB-ARBA"/>
</dbReference>
<dbReference type="EMBL" id="OOIN01000005">
    <property type="protein sequence ID" value="SPO23465.1"/>
    <property type="molecule type" value="Genomic_DNA"/>
</dbReference>
<feature type="compositionally biased region" description="Basic and acidic residues" evidence="4">
    <location>
        <begin position="655"/>
        <end position="671"/>
    </location>
</feature>
<dbReference type="Gene3D" id="3.30.230.10">
    <property type="match status" value="1"/>
</dbReference>
<dbReference type="SMART" id="SM01340">
    <property type="entry name" value="DNA_mis_repair"/>
    <property type="match status" value="1"/>
</dbReference>
<evidence type="ECO:0000256" key="3">
    <source>
        <dbReference type="ARBA" id="ARBA00070941"/>
    </source>
</evidence>
<feature type="domain" description="DNA mismatch repair protein S5" evidence="6">
    <location>
        <begin position="243"/>
        <end position="397"/>
    </location>
</feature>
<dbReference type="GO" id="GO:0032389">
    <property type="term" value="C:MutLalpha complex"/>
    <property type="evidence" value="ECO:0007669"/>
    <property type="project" value="TreeGrafter"/>
</dbReference>
<dbReference type="Gene3D" id="3.30.1370.100">
    <property type="entry name" value="MutL, C-terminal domain, regulatory subdomain"/>
    <property type="match status" value="1"/>
</dbReference>
<feature type="compositionally biased region" description="Polar residues" evidence="4">
    <location>
        <begin position="559"/>
        <end position="589"/>
    </location>
</feature>
<dbReference type="Gene3D" id="3.30.1540.20">
    <property type="entry name" value="MutL, C-terminal domain, dimerisation subdomain"/>
    <property type="match status" value="1"/>
</dbReference>
<gene>
    <name evidence="7" type="ORF">UTRI_02144</name>
</gene>
<dbReference type="PROSITE" id="PS00058">
    <property type="entry name" value="DNA_MISMATCH_REPAIR_1"/>
    <property type="match status" value="1"/>
</dbReference>
<dbReference type="SUPFAM" id="SSF55874">
    <property type="entry name" value="ATPase domain of HSP90 chaperone/DNA topoisomerase II/histidine kinase"/>
    <property type="match status" value="1"/>
</dbReference>
<evidence type="ECO:0000259" key="5">
    <source>
        <dbReference type="SMART" id="SM00853"/>
    </source>
</evidence>
<comment type="similarity">
    <text evidence="1">Belongs to the DNA mismatch repair MutL/HexB family.</text>
</comment>
<evidence type="ECO:0000313" key="8">
    <source>
        <dbReference type="Proteomes" id="UP000324022"/>
    </source>
</evidence>
<feature type="domain" description="MutL C-terminal dimerisation" evidence="5">
    <location>
        <begin position="772"/>
        <end position="932"/>
    </location>
</feature>
<dbReference type="GO" id="GO:0030983">
    <property type="term" value="F:mismatched DNA binding"/>
    <property type="evidence" value="ECO:0007669"/>
    <property type="project" value="InterPro"/>
</dbReference>
<dbReference type="FunFam" id="3.30.1370.100:FF:000001">
    <property type="entry name" value="Mismatch repair endonuclease pms1, putative"/>
    <property type="match status" value="1"/>
</dbReference>
<protein>
    <recommendedName>
        <fullName evidence="3">DNA mismatch repair protein PMS1</fullName>
    </recommendedName>
</protein>
<dbReference type="OrthoDB" id="10263226at2759"/>
<dbReference type="InterPro" id="IPR002099">
    <property type="entry name" value="MutL/Mlh/PMS"/>
</dbReference>
<reference evidence="7 8" key="1">
    <citation type="submission" date="2018-03" db="EMBL/GenBank/DDBJ databases">
        <authorList>
            <person name="Guldener U."/>
        </authorList>
    </citation>
    <scope>NUCLEOTIDE SEQUENCE [LARGE SCALE GENOMIC DNA]</scope>
    <source>
        <strain evidence="7 8">NBRC100155</strain>
    </source>
</reference>
<keyword evidence="8" id="KW-1185">Reference proteome</keyword>